<feature type="signal peptide" evidence="13">
    <location>
        <begin position="1"/>
        <end position="25"/>
    </location>
</feature>
<dbReference type="SUPFAM" id="SSF50998">
    <property type="entry name" value="Quinoprotein alcohol dehydrogenase-like"/>
    <property type="match status" value="1"/>
</dbReference>
<dbReference type="InterPro" id="IPR011047">
    <property type="entry name" value="Quinoprotein_ADH-like_sf"/>
</dbReference>
<proteinExistence type="inferred from homology"/>
<dbReference type="NCBIfam" id="TIGR03075">
    <property type="entry name" value="PQQ_enz_alc_DH"/>
    <property type="match status" value="1"/>
</dbReference>
<dbReference type="InterPro" id="IPR036909">
    <property type="entry name" value="Cyt_c-like_dom_sf"/>
</dbReference>
<evidence type="ECO:0000256" key="5">
    <source>
        <dbReference type="ARBA" id="ARBA00022723"/>
    </source>
</evidence>
<comment type="cofactor">
    <cofactor evidence="2">
        <name>pyrroloquinoline quinone</name>
        <dbReference type="ChEBI" id="CHEBI:58442"/>
    </cofactor>
</comment>
<feature type="domain" description="Cytochrome c" evidence="14">
    <location>
        <begin position="614"/>
        <end position="687"/>
    </location>
</feature>
<accession>A0ABV8T4C5</accession>
<keyword evidence="8" id="KW-0634">PQQ</keyword>
<dbReference type="Pfam" id="PF13442">
    <property type="entry name" value="Cytochrome_CBB3"/>
    <property type="match status" value="1"/>
</dbReference>
<comment type="cofactor">
    <cofactor evidence="1">
        <name>Ca(2+)</name>
        <dbReference type="ChEBI" id="CHEBI:29108"/>
    </cofactor>
</comment>
<reference evidence="16" key="1">
    <citation type="journal article" date="2019" name="Int. J. Syst. Evol. Microbiol.">
        <title>The Global Catalogue of Microorganisms (GCM) 10K type strain sequencing project: providing services to taxonomists for standard genome sequencing and annotation.</title>
        <authorList>
            <consortium name="The Broad Institute Genomics Platform"/>
            <consortium name="The Broad Institute Genome Sequencing Center for Infectious Disease"/>
            <person name="Wu L."/>
            <person name="Ma J."/>
        </authorList>
    </citation>
    <scope>NUCLEOTIDE SEQUENCE [LARGE SCALE GENOMIC DNA]</scope>
    <source>
        <strain evidence="16">CGMCC 1.10759</strain>
    </source>
</reference>
<keyword evidence="5 12" id="KW-0479">Metal-binding</keyword>
<organism evidence="15 16">
    <name type="scientific">Steroidobacter flavus</name>
    <dbReference type="NCBI Taxonomy" id="1842136"/>
    <lineage>
        <taxon>Bacteria</taxon>
        <taxon>Pseudomonadati</taxon>
        <taxon>Pseudomonadota</taxon>
        <taxon>Gammaproteobacteria</taxon>
        <taxon>Steroidobacterales</taxon>
        <taxon>Steroidobacteraceae</taxon>
        <taxon>Steroidobacter</taxon>
    </lineage>
</organism>
<dbReference type="InterPro" id="IPR017512">
    <property type="entry name" value="PQQ_MeOH/EtOH_DH"/>
</dbReference>
<evidence type="ECO:0000256" key="4">
    <source>
        <dbReference type="ARBA" id="ARBA00022617"/>
    </source>
</evidence>
<evidence type="ECO:0000256" key="3">
    <source>
        <dbReference type="ARBA" id="ARBA00008156"/>
    </source>
</evidence>
<dbReference type="PANTHER" id="PTHR32303">
    <property type="entry name" value="QUINOPROTEIN ALCOHOL DEHYDROGENASE (CYTOCHROME C)"/>
    <property type="match status" value="1"/>
</dbReference>
<dbReference type="Gene3D" id="1.10.760.10">
    <property type="entry name" value="Cytochrome c-like domain"/>
    <property type="match status" value="1"/>
</dbReference>
<dbReference type="Gene3D" id="2.140.10.10">
    <property type="entry name" value="Quinoprotein alcohol dehydrogenase-like superfamily"/>
    <property type="match status" value="1"/>
</dbReference>
<dbReference type="CDD" id="cd10279">
    <property type="entry name" value="PQQ_ADH_II"/>
    <property type="match status" value="1"/>
</dbReference>
<dbReference type="RefSeq" id="WP_380604839.1">
    <property type="nucleotide sequence ID" value="NZ_JBHSDU010000015.1"/>
</dbReference>
<sequence length="705" mass="76408">MRNLPCSRAGWLLAAATLVTNVSLAQSGDEAWQTGGNNWRQNYFSPLKDIDPSNVDQLGFAWQYDIDFDSMLEATPVVVDGTLYTSGSGGIVYALDPVTGKQRWKFEPKIDPSFNGEVGYGLTNRGVAVANGKVYVGAIDGWLYALNATNGSVAWKVDTINDRNRAYSITGAPYIAGKRVVIGNAGSELDARGYVTAYDLETGKQAWRFFTVPGDPKKGFEHPELKEAAKTWSKDSRWDVGLGGTAWDGMAYDPELNIIYVGTGNGAPWDRNVRSPGGGDNLFLSCILAINVDTGRLLWHYQTTPRDTWDYTATQKMVLADITIDSRPRKVVMQAPKNGFFYVLDRQTGELLSAKPYTKVTWASGIDMKTGRPIETGSADYTNQPRLVTPGPNGARAWQPMSYNSVTGLVYIPVFDTTAVFATVAEKFQYKKKNFNEGVHRAVVLPDGELLVLSLPEGLKFDQPLPRPKMFLRAWDPVTQKAAWEVDITGTPEKGAMIRRPGGVMSTASELVFQGDLDGHFKVFHGRTGAQLRDINVGTSIMAAPMTYKIDGVQYVAVMAGIGAYPGYADYHYGNKGRVVAFKLGGGDVPQRPLVSQVAPPSGEPPLPDTGTPEQIASGKALFAQHCAMCHANGRAPDLTRSNAATHAEFKDIVLKGGRSAKGMPNFAEVISEKDAQAIQAFIIHAAAKQTSASTTANGPNPAVK</sequence>
<evidence type="ECO:0000256" key="10">
    <source>
        <dbReference type="ARBA" id="ARBA00023004"/>
    </source>
</evidence>
<evidence type="ECO:0000256" key="7">
    <source>
        <dbReference type="ARBA" id="ARBA00022837"/>
    </source>
</evidence>
<evidence type="ECO:0000259" key="14">
    <source>
        <dbReference type="PROSITE" id="PS51007"/>
    </source>
</evidence>
<evidence type="ECO:0000313" key="15">
    <source>
        <dbReference type="EMBL" id="MFC4314010.1"/>
    </source>
</evidence>
<keyword evidence="9" id="KW-0560">Oxidoreductase</keyword>
<gene>
    <name evidence="15" type="ORF">ACFPN2_33355</name>
</gene>
<evidence type="ECO:0000256" key="13">
    <source>
        <dbReference type="SAM" id="SignalP"/>
    </source>
</evidence>
<evidence type="ECO:0000256" key="11">
    <source>
        <dbReference type="ARBA" id="ARBA00023157"/>
    </source>
</evidence>
<comment type="similarity">
    <text evidence="3">Belongs to the bacterial PQQ dehydrogenase family.</text>
</comment>
<dbReference type="SMART" id="SM00564">
    <property type="entry name" value="PQQ"/>
    <property type="match status" value="5"/>
</dbReference>
<evidence type="ECO:0000256" key="2">
    <source>
        <dbReference type="ARBA" id="ARBA00001931"/>
    </source>
</evidence>
<keyword evidence="10 12" id="KW-0408">Iron</keyword>
<keyword evidence="6 13" id="KW-0732">Signal</keyword>
<dbReference type="InterPro" id="IPR018391">
    <property type="entry name" value="PQQ_b-propeller_rpt"/>
</dbReference>
<evidence type="ECO:0000256" key="8">
    <source>
        <dbReference type="ARBA" id="ARBA00022891"/>
    </source>
</evidence>
<dbReference type="EMBL" id="JBHSDU010000015">
    <property type="protein sequence ID" value="MFC4314010.1"/>
    <property type="molecule type" value="Genomic_DNA"/>
</dbReference>
<evidence type="ECO:0000256" key="9">
    <source>
        <dbReference type="ARBA" id="ARBA00023002"/>
    </source>
</evidence>
<dbReference type="SUPFAM" id="SSF46626">
    <property type="entry name" value="Cytochrome c"/>
    <property type="match status" value="1"/>
</dbReference>
<dbReference type="InterPro" id="IPR001479">
    <property type="entry name" value="Quinoprotein_DH_CS"/>
</dbReference>
<protein>
    <submittedName>
        <fullName evidence="15">PQQ-dependent dehydrogenase, methanol/ethanol family</fullName>
    </submittedName>
</protein>
<evidence type="ECO:0000256" key="12">
    <source>
        <dbReference type="PROSITE-ProRule" id="PRU00433"/>
    </source>
</evidence>
<keyword evidence="4 12" id="KW-0349">Heme</keyword>
<dbReference type="PROSITE" id="PS00364">
    <property type="entry name" value="BACTERIAL_PQQ_2"/>
    <property type="match status" value="1"/>
</dbReference>
<dbReference type="InterPro" id="IPR002372">
    <property type="entry name" value="PQQ_rpt_dom"/>
</dbReference>
<keyword evidence="16" id="KW-1185">Reference proteome</keyword>
<keyword evidence="11" id="KW-1015">Disulfide bond</keyword>
<keyword evidence="7" id="KW-0106">Calcium</keyword>
<evidence type="ECO:0000313" key="16">
    <source>
        <dbReference type="Proteomes" id="UP001595904"/>
    </source>
</evidence>
<comment type="caution">
    <text evidence="15">The sequence shown here is derived from an EMBL/GenBank/DDBJ whole genome shotgun (WGS) entry which is preliminary data.</text>
</comment>
<feature type="chain" id="PRO_5045731092" evidence="13">
    <location>
        <begin position="26"/>
        <end position="705"/>
    </location>
</feature>
<dbReference type="Proteomes" id="UP001595904">
    <property type="component" value="Unassembled WGS sequence"/>
</dbReference>
<evidence type="ECO:0000256" key="6">
    <source>
        <dbReference type="ARBA" id="ARBA00022729"/>
    </source>
</evidence>
<name>A0ABV8T4C5_9GAMM</name>
<dbReference type="PROSITE" id="PS51007">
    <property type="entry name" value="CYTC"/>
    <property type="match status" value="1"/>
</dbReference>
<dbReference type="Pfam" id="PF01011">
    <property type="entry name" value="PQQ"/>
    <property type="match status" value="2"/>
</dbReference>
<dbReference type="InterPro" id="IPR009056">
    <property type="entry name" value="Cyt_c-like_dom"/>
</dbReference>
<evidence type="ECO:0000256" key="1">
    <source>
        <dbReference type="ARBA" id="ARBA00001913"/>
    </source>
</evidence>